<evidence type="ECO:0000313" key="3">
    <source>
        <dbReference type="Proteomes" id="UP000321058"/>
    </source>
</evidence>
<organism evidence="2 3">
    <name type="scientific">Reyranella soli</name>
    <dbReference type="NCBI Taxonomy" id="1230389"/>
    <lineage>
        <taxon>Bacteria</taxon>
        <taxon>Pseudomonadati</taxon>
        <taxon>Pseudomonadota</taxon>
        <taxon>Alphaproteobacteria</taxon>
        <taxon>Hyphomicrobiales</taxon>
        <taxon>Reyranellaceae</taxon>
        <taxon>Reyranella</taxon>
    </lineage>
</organism>
<dbReference type="Proteomes" id="UP000321058">
    <property type="component" value="Unassembled WGS sequence"/>
</dbReference>
<keyword evidence="1" id="KW-0732">Signal</keyword>
<sequence>MIAARLPSVAVVAAAFCVAGAGARADDAACQAVLQAVLKQTAAPVHQKVTIETAAAPDKPMHNEMIRLGDTLYMQVRGQWMARPYDAAKAAEDARQAMTKGEHNCTRVRSEAVDGQPAELYRVQSKTATGGSDSQIWISTASGLPLRQTVTMLEQGTVKLKHEVRSDYANIRAPAGVAR</sequence>
<dbReference type="RefSeq" id="WP_147146822.1">
    <property type="nucleotide sequence ID" value="NZ_BKAJ01000018.1"/>
</dbReference>
<feature type="signal peptide" evidence="1">
    <location>
        <begin position="1"/>
        <end position="25"/>
    </location>
</feature>
<feature type="chain" id="PRO_5022129694" evidence="1">
    <location>
        <begin position="26"/>
        <end position="179"/>
    </location>
</feature>
<name>A0A512N4B2_9HYPH</name>
<gene>
    <name evidence="2" type="ORF">RSO01_09860</name>
</gene>
<reference evidence="2 3" key="1">
    <citation type="submission" date="2019-07" db="EMBL/GenBank/DDBJ databases">
        <title>Whole genome shotgun sequence of Reyranella soli NBRC 108950.</title>
        <authorList>
            <person name="Hosoyama A."/>
            <person name="Uohara A."/>
            <person name="Ohji S."/>
            <person name="Ichikawa N."/>
        </authorList>
    </citation>
    <scope>NUCLEOTIDE SEQUENCE [LARGE SCALE GENOMIC DNA]</scope>
    <source>
        <strain evidence="2 3">NBRC 108950</strain>
    </source>
</reference>
<dbReference type="OrthoDB" id="7375819at2"/>
<proteinExistence type="predicted"/>
<keyword evidence="3" id="KW-1185">Reference proteome</keyword>
<protein>
    <submittedName>
        <fullName evidence="2">Uncharacterized protein</fullName>
    </submittedName>
</protein>
<evidence type="ECO:0000256" key="1">
    <source>
        <dbReference type="SAM" id="SignalP"/>
    </source>
</evidence>
<dbReference type="EMBL" id="BKAJ01000018">
    <property type="protein sequence ID" value="GEP53820.1"/>
    <property type="molecule type" value="Genomic_DNA"/>
</dbReference>
<dbReference type="AlphaFoldDB" id="A0A512N4B2"/>
<comment type="caution">
    <text evidence="2">The sequence shown here is derived from an EMBL/GenBank/DDBJ whole genome shotgun (WGS) entry which is preliminary data.</text>
</comment>
<accession>A0A512N4B2</accession>
<evidence type="ECO:0000313" key="2">
    <source>
        <dbReference type="EMBL" id="GEP53820.1"/>
    </source>
</evidence>